<dbReference type="InterPro" id="IPR018691">
    <property type="entry name" value="DUF2188"/>
</dbReference>
<reference evidence="2 4" key="2">
    <citation type="submission" date="2017-06" db="EMBL/GenBank/DDBJ databases">
        <authorList>
            <consortium name="Pathogen Informatics"/>
        </authorList>
    </citation>
    <scope>NUCLEOTIDE SEQUENCE [LARGE SCALE GENOMIC DNA]</scope>
    <source>
        <strain evidence="2 4">NCTC13015</strain>
    </source>
</reference>
<reference evidence="1 3" key="1">
    <citation type="submission" date="2014-08" db="EMBL/GenBank/DDBJ databases">
        <title>Complete genome sequence of Corynebacterium imitans DSM 44264, isolated from a five-month-old boy with suspected pharyngeal diphtheria.</title>
        <authorList>
            <person name="Mollmann S."/>
            <person name="Albersmeier A."/>
            <person name="Ruckert C."/>
            <person name="Tauch A."/>
        </authorList>
    </citation>
    <scope>NUCLEOTIDE SEQUENCE [LARGE SCALE GENOMIC DNA]</scope>
    <source>
        <strain evidence="1 3">DSM 44264</strain>
    </source>
</reference>
<name>A0A076NJ25_9CORY</name>
<organism evidence="1 3">
    <name type="scientific">Corynebacterium imitans</name>
    <dbReference type="NCBI Taxonomy" id="156978"/>
    <lineage>
        <taxon>Bacteria</taxon>
        <taxon>Bacillati</taxon>
        <taxon>Actinomycetota</taxon>
        <taxon>Actinomycetes</taxon>
        <taxon>Mycobacteriales</taxon>
        <taxon>Corynebacteriaceae</taxon>
        <taxon>Corynebacterium</taxon>
    </lineage>
</organism>
<evidence type="ECO:0000313" key="2">
    <source>
        <dbReference type="EMBL" id="SNV70414.1"/>
    </source>
</evidence>
<evidence type="ECO:0000313" key="4">
    <source>
        <dbReference type="Proteomes" id="UP000215374"/>
    </source>
</evidence>
<dbReference type="HOGENOM" id="CLU_2092714_0_0_11"/>
<dbReference type="Proteomes" id="UP000215374">
    <property type="component" value="Chromosome 1"/>
</dbReference>
<sequence>MSRWRVRKTTNGFVILFGEPKWEVRKPDGGLALKRFRTHAEAMAAADRLARTVEVTLPRAHALPTKRHTVQKNGLVIEFEQSRSYPQLQPSYLVVEPDERRPLALALLALAEKEETCHEQ</sequence>
<dbReference type="AlphaFoldDB" id="A0A076NJ25"/>
<evidence type="ECO:0000313" key="3">
    <source>
        <dbReference type="Proteomes" id="UP000028780"/>
    </source>
</evidence>
<keyword evidence="3" id="KW-1185">Reference proteome</keyword>
<dbReference type="Pfam" id="PF09954">
    <property type="entry name" value="DUF2188"/>
    <property type="match status" value="1"/>
</dbReference>
<evidence type="ECO:0000313" key="1">
    <source>
        <dbReference type="EMBL" id="AIJ33443.1"/>
    </source>
</evidence>
<gene>
    <name evidence="1" type="ORF">CIMIT_05590</name>
    <name evidence="2" type="ORF">SAMEA4535761_01185</name>
</gene>
<protein>
    <submittedName>
        <fullName evidence="1">Uncharacterized protein</fullName>
    </submittedName>
</protein>
<dbReference type="EMBL" id="CP009211">
    <property type="protein sequence ID" value="AIJ33443.1"/>
    <property type="molecule type" value="Genomic_DNA"/>
</dbReference>
<dbReference type="STRING" id="156978.CIMIT_05590"/>
<dbReference type="EMBL" id="LT906467">
    <property type="protein sequence ID" value="SNV70414.1"/>
    <property type="molecule type" value="Genomic_DNA"/>
</dbReference>
<dbReference type="KEGG" id="cii:CIMIT_05590"/>
<proteinExistence type="predicted"/>
<accession>A0A076NJ25</accession>
<dbReference type="Proteomes" id="UP000028780">
    <property type="component" value="Chromosome"/>
</dbReference>